<dbReference type="EMBL" id="JACXWD010000021">
    <property type="protein sequence ID" value="MBD3868052.1"/>
    <property type="molecule type" value="Genomic_DNA"/>
</dbReference>
<proteinExistence type="predicted"/>
<protein>
    <submittedName>
        <fullName evidence="1">Uncharacterized protein</fullName>
    </submittedName>
</protein>
<dbReference type="Proteomes" id="UP000648239">
    <property type="component" value="Unassembled WGS sequence"/>
</dbReference>
<dbReference type="AlphaFoldDB" id="A0A8J7CCX1"/>
<accession>A0A8J7CCX1</accession>
<evidence type="ECO:0000313" key="2">
    <source>
        <dbReference type="Proteomes" id="UP000648239"/>
    </source>
</evidence>
<sequence>MAEIKPRFEFRTFARGLGSVERRFRELAPVERIRESSEIYIMSRGNNENNTKLRDAKMDIKVFVREDRGLEQWNPRMKGEFPMETAVLRDDVFPALGVNHPEFKREVYSLEQYLSEVIEPHPDLQAVSVHKRRFGFTINDCIAEMGEIYINGAKIYTANLESVNVDAILNGMKMVGLDGYENINYLMAIKKVIGMEKGPIPW</sequence>
<name>A0A8J7CCX1_9BACT</name>
<gene>
    <name evidence="1" type="ORF">IFK94_08000</name>
</gene>
<organism evidence="1 2">
    <name type="scientific">Candidatus Polarisedimenticola svalbardensis</name>
    <dbReference type="NCBI Taxonomy" id="2886004"/>
    <lineage>
        <taxon>Bacteria</taxon>
        <taxon>Pseudomonadati</taxon>
        <taxon>Acidobacteriota</taxon>
        <taxon>Candidatus Polarisedimenticolia</taxon>
        <taxon>Candidatus Polarisedimenticolales</taxon>
        <taxon>Candidatus Polarisedimenticolaceae</taxon>
        <taxon>Candidatus Polarisedimenticola</taxon>
    </lineage>
</organism>
<evidence type="ECO:0000313" key="1">
    <source>
        <dbReference type="EMBL" id="MBD3868052.1"/>
    </source>
</evidence>
<comment type="caution">
    <text evidence="1">The sequence shown here is derived from an EMBL/GenBank/DDBJ whole genome shotgun (WGS) entry which is preliminary data.</text>
</comment>
<reference evidence="1 2" key="1">
    <citation type="submission" date="2020-08" db="EMBL/GenBank/DDBJ databases">
        <title>Acidobacteriota in marine sediments use diverse sulfur dissimilation pathways.</title>
        <authorList>
            <person name="Wasmund K."/>
        </authorList>
    </citation>
    <scope>NUCLEOTIDE SEQUENCE [LARGE SCALE GENOMIC DNA]</scope>
    <source>
        <strain evidence="1">MAG AM4</strain>
    </source>
</reference>